<keyword evidence="2" id="KW-1185">Reference proteome</keyword>
<gene>
    <name evidence="1" type="ordered locus">TKWG_14630</name>
</gene>
<dbReference type="KEGG" id="aka:TKWG_14630"/>
<protein>
    <submittedName>
        <fullName evidence="1">Uncharacterized protein</fullName>
    </submittedName>
</protein>
<dbReference type="EMBL" id="CP003555">
    <property type="protein sequence ID" value="AFK62980.1"/>
    <property type="molecule type" value="Genomic_DNA"/>
</dbReference>
<accession>I3UD92</accession>
<dbReference type="STRING" id="1036672.TKWG_14630"/>
<reference evidence="2" key="2">
    <citation type="journal article" date="2013" name="PLoS ONE">
        <title>Genome implosion elicits host-confinement in Alcaligenaceae: evidence from the comparative genomics of Tetrathiobacter kashmirensis, a pathogen in the making.</title>
        <authorList>
            <person name="Ghosh W."/>
            <person name="Alam M."/>
            <person name="Roy C."/>
            <person name="Pyne P."/>
            <person name="George A."/>
            <person name="Chakraborty R."/>
            <person name="Majumder S."/>
            <person name="Agarwal A."/>
            <person name="Chakraborty S."/>
            <person name="Majumdar S."/>
            <person name="Gupta S.K."/>
        </authorList>
    </citation>
    <scope>NUCLEOTIDE SEQUENCE [LARGE SCALE GENOMIC DNA]</scope>
    <source>
        <strain evidence="2">WT001</strain>
    </source>
</reference>
<proteinExistence type="predicted"/>
<name>I3UD92_ADVKW</name>
<dbReference type="AlphaFoldDB" id="I3UD92"/>
<evidence type="ECO:0000313" key="2">
    <source>
        <dbReference type="Proteomes" id="UP000005267"/>
    </source>
</evidence>
<reference evidence="1 2" key="1">
    <citation type="journal article" date="2011" name="J. Bacteriol.">
        <title>Whole-genome shotgun sequencing of the sulfur-oxidizing chemoautotroph Tetrathiobacter kashmirensis.</title>
        <authorList>
            <person name="Ghosh W."/>
            <person name="George A."/>
            <person name="Agarwal A."/>
            <person name="Raj P."/>
            <person name="Alam M."/>
            <person name="Pyne P."/>
            <person name="Das Gupta S.K."/>
        </authorList>
    </citation>
    <scope>NUCLEOTIDE SEQUENCE [LARGE SCALE GENOMIC DNA]</scope>
    <source>
        <strain evidence="1 2">WT001</strain>
    </source>
</reference>
<organism evidence="1 2">
    <name type="scientific">Advenella kashmirensis (strain DSM 17095 / LMG 22695 / WT001)</name>
    <name type="common">Tetrathiobacter kashmirensis</name>
    <dbReference type="NCBI Taxonomy" id="1036672"/>
    <lineage>
        <taxon>Bacteria</taxon>
        <taxon>Pseudomonadati</taxon>
        <taxon>Pseudomonadota</taxon>
        <taxon>Betaproteobacteria</taxon>
        <taxon>Burkholderiales</taxon>
        <taxon>Alcaligenaceae</taxon>
    </lineage>
</organism>
<sequence>MAFLRMTKASIWPCPKGQCLWGNGLGSVACKLALVLGRVVCADPLGSGGRIWSSLQAGQVFMDLRNRQSRDKL</sequence>
<dbReference type="Proteomes" id="UP000005267">
    <property type="component" value="Chromosome"/>
</dbReference>
<dbReference type="PROSITE" id="PS51257">
    <property type="entry name" value="PROKAR_LIPOPROTEIN"/>
    <property type="match status" value="1"/>
</dbReference>
<dbReference type="HOGENOM" id="CLU_2696246_0_0_4"/>
<evidence type="ECO:0000313" key="1">
    <source>
        <dbReference type="EMBL" id="AFK62980.1"/>
    </source>
</evidence>